<dbReference type="Gene3D" id="1.10.150.240">
    <property type="entry name" value="Putative phosphatase, domain 2"/>
    <property type="match status" value="1"/>
</dbReference>
<accession>A0A6A6PSV0</accession>
<name>A0A6A6PSV0_9PEZI</name>
<keyword evidence="3" id="KW-1185">Reference proteome</keyword>
<dbReference type="PANTHER" id="PTHR43316">
    <property type="entry name" value="HYDROLASE, HALOACID DELAHOGENASE-RELATED"/>
    <property type="match status" value="1"/>
</dbReference>
<evidence type="ECO:0000256" key="1">
    <source>
        <dbReference type="ARBA" id="ARBA00022801"/>
    </source>
</evidence>
<dbReference type="InterPro" id="IPR036412">
    <property type="entry name" value="HAD-like_sf"/>
</dbReference>
<dbReference type="SUPFAM" id="SSF56784">
    <property type="entry name" value="HAD-like"/>
    <property type="match status" value="1"/>
</dbReference>
<dbReference type="GO" id="GO:0016787">
    <property type="term" value="F:hydrolase activity"/>
    <property type="evidence" value="ECO:0007669"/>
    <property type="project" value="UniProtKB-KW"/>
</dbReference>
<dbReference type="Proteomes" id="UP000799767">
    <property type="component" value="Unassembled WGS sequence"/>
</dbReference>
<protein>
    <submittedName>
        <fullName evidence="2">HAD-like domain-containing protein</fullName>
    </submittedName>
</protein>
<dbReference type="AlphaFoldDB" id="A0A6A6PSV0"/>
<evidence type="ECO:0000313" key="3">
    <source>
        <dbReference type="Proteomes" id="UP000799767"/>
    </source>
</evidence>
<dbReference type="RefSeq" id="XP_033589331.1">
    <property type="nucleotide sequence ID" value="XM_033738116.1"/>
</dbReference>
<dbReference type="InterPro" id="IPR023198">
    <property type="entry name" value="PGP-like_dom2"/>
</dbReference>
<dbReference type="Gene3D" id="3.40.50.1000">
    <property type="entry name" value="HAD superfamily/HAD-like"/>
    <property type="match status" value="1"/>
</dbReference>
<reference evidence="2" key="1">
    <citation type="journal article" date="2020" name="Stud. Mycol.">
        <title>101 Dothideomycetes genomes: a test case for predicting lifestyles and emergence of pathogens.</title>
        <authorList>
            <person name="Haridas S."/>
            <person name="Albert R."/>
            <person name="Binder M."/>
            <person name="Bloem J."/>
            <person name="Labutti K."/>
            <person name="Salamov A."/>
            <person name="Andreopoulos B."/>
            <person name="Baker S."/>
            <person name="Barry K."/>
            <person name="Bills G."/>
            <person name="Bluhm B."/>
            <person name="Cannon C."/>
            <person name="Castanera R."/>
            <person name="Culley D."/>
            <person name="Daum C."/>
            <person name="Ezra D."/>
            <person name="Gonzalez J."/>
            <person name="Henrissat B."/>
            <person name="Kuo A."/>
            <person name="Liang C."/>
            <person name="Lipzen A."/>
            <person name="Lutzoni F."/>
            <person name="Magnuson J."/>
            <person name="Mondo S."/>
            <person name="Nolan M."/>
            <person name="Ohm R."/>
            <person name="Pangilinan J."/>
            <person name="Park H.-J."/>
            <person name="Ramirez L."/>
            <person name="Alfaro M."/>
            <person name="Sun H."/>
            <person name="Tritt A."/>
            <person name="Yoshinaga Y."/>
            <person name="Zwiers L.-H."/>
            <person name="Turgeon B."/>
            <person name="Goodwin S."/>
            <person name="Spatafora J."/>
            <person name="Crous P."/>
            <person name="Grigoriev I."/>
        </authorList>
    </citation>
    <scope>NUCLEOTIDE SEQUENCE</scope>
    <source>
        <strain evidence="2">CBS 113389</strain>
    </source>
</reference>
<evidence type="ECO:0000313" key="2">
    <source>
        <dbReference type="EMBL" id="KAF2482761.1"/>
    </source>
</evidence>
<dbReference type="GeneID" id="54479118"/>
<proteinExistence type="predicted"/>
<dbReference type="EMBL" id="MU001636">
    <property type="protein sequence ID" value="KAF2482761.1"/>
    <property type="molecule type" value="Genomic_DNA"/>
</dbReference>
<dbReference type="InterPro" id="IPR023214">
    <property type="entry name" value="HAD_sf"/>
</dbReference>
<organism evidence="2 3">
    <name type="scientific">Neohortaea acidophila</name>
    <dbReference type="NCBI Taxonomy" id="245834"/>
    <lineage>
        <taxon>Eukaryota</taxon>
        <taxon>Fungi</taxon>
        <taxon>Dikarya</taxon>
        <taxon>Ascomycota</taxon>
        <taxon>Pezizomycotina</taxon>
        <taxon>Dothideomycetes</taxon>
        <taxon>Dothideomycetidae</taxon>
        <taxon>Mycosphaerellales</taxon>
        <taxon>Teratosphaeriaceae</taxon>
        <taxon>Neohortaea</taxon>
    </lineage>
</organism>
<dbReference type="InterPro" id="IPR051540">
    <property type="entry name" value="S-2-haloacid_dehalogenase"/>
</dbReference>
<keyword evidence="1" id="KW-0378">Hydrolase</keyword>
<dbReference type="Pfam" id="PF00702">
    <property type="entry name" value="Hydrolase"/>
    <property type="match status" value="1"/>
</dbReference>
<sequence>MGKSVCFDVLGTCFSFEAAIDAIEDRLGPRLKAIGVDPKTLFFSWFYAAQRDFTYTSVVGAYTPIAEVLKHTLKRACYIVDLPREQAPTEDDIAAVMKAVTSLKPRPGLKKCFDGLRTAGWEVYGVTNGGKETSLNYYRLADIALEPDHLLSCDDVGAAKPDFRVYTTANKHLTFQGVSDAEGDRWFVAAHAWDLIAARKTGFKTAYLGDEEHDAVPEIFGQFDLYLEGMEDLLEKLKNLD</sequence>
<dbReference type="PANTHER" id="PTHR43316:SF4">
    <property type="entry name" value="ACID DEHALOGENASE, PUTATIVE (AFU_ORTHOLOGUE AFUA_8G05870)-RELATED"/>
    <property type="match status" value="1"/>
</dbReference>
<dbReference type="OrthoDB" id="2363873at2759"/>
<gene>
    <name evidence="2" type="ORF">BDY17DRAFT_346791</name>
</gene>